<accession>A0A931ALC4</accession>
<dbReference type="GO" id="GO:0015074">
    <property type="term" value="P:DNA integration"/>
    <property type="evidence" value="ECO:0007669"/>
    <property type="project" value="InterPro"/>
</dbReference>
<name>A0A931ALC4_9ACTN</name>
<dbReference type="AlphaFoldDB" id="A0A931ALC4"/>
<dbReference type="Proteomes" id="UP000605361">
    <property type="component" value="Unassembled WGS sequence"/>
</dbReference>
<evidence type="ECO:0000256" key="2">
    <source>
        <dbReference type="SAM" id="Coils"/>
    </source>
</evidence>
<dbReference type="EMBL" id="JADOGI010000251">
    <property type="protein sequence ID" value="MBF8193044.1"/>
    <property type="molecule type" value="Genomic_DNA"/>
</dbReference>
<dbReference type="PROSITE" id="PS51898">
    <property type="entry name" value="TYR_RECOMBINASE"/>
    <property type="match status" value="1"/>
</dbReference>
<dbReference type="Pfam" id="PF00589">
    <property type="entry name" value="Phage_integrase"/>
    <property type="match status" value="1"/>
</dbReference>
<comment type="caution">
    <text evidence="4">The sequence shown here is derived from an EMBL/GenBank/DDBJ whole genome shotgun (WGS) entry which is preliminary data.</text>
</comment>
<evidence type="ECO:0000256" key="1">
    <source>
        <dbReference type="ARBA" id="ARBA00023172"/>
    </source>
</evidence>
<gene>
    <name evidence="4" type="ORF">ITP53_46715</name>
</gene>
<dbReference type="InterPro" id="IPR011010">
    <property type="entry name" value="DNA_brk_join_enz"/>
</dbReference>
<dbReference type="InterPro" id="IPR002104">
    <property type="entry name" value="Integrase_catalytic"/>
</dbReference>
<dbReference type="SUPFAM" id="SSF56349">
    <property type="entry name" value="DNA breaking-rejoining enzymes"/>
    <property type="match status" value="1"/>
</dbReference>
<keyword evidence="1" id="KW-0233">DNA recombination</keyword>
<dbReference type="Gene3D" id="1.10.443.10">
    <property type="entry name" value="Intergrase catalytic core"/>
    <property type="match status" value="1"/>
</dbReference>
<dbReference type="GO" id="GO:0006310">
    <property type="term" value="P:DNA recombination"/>
    <property type="evidence" value="ECO:0007669"/>
    <property type="project" value="UniProtKB-KW"/>
</dbReference>
<keyword evidence="2" id="KW-0175">Coiled coil</keyword>
<dbReference type="CDD" id="cd00397">
    <property type="entry name" value="DNA_BRE_C"/>
    <property type="match status" value="1"/>
</dbReference>
<dbReference type="InterPro" id="IPR013762">
    <property type="entry name" value="Integrase-like_cat_sf"/>
</dbReference>
<evidence type="ECO:0000259" key="3">
    <source>
        <dbReference type="PROSITE" id="PS51898"/>
    </source>
</evidence>
<reference evidence="4" key="1">
    <citation type="submission" date="2020-11" db="EMBL/GenBank/DDBJ databases">
        <title>Whole-genome analyses of Nonomuraea sp. K274.</title>
        <authorList>
            <person name="Veyisoglu A."/>
        </authorList>
    </citation>
    <scope>NUCLEOTIDE SEQUENCE</scope>
    <source>
        <strain evidence="4">K274</strain>
    </source>
</reference>
<keyword evidence="5" id="KW-1185">Reference proteome</keyword>
<evidence type="ECO:0000313" key="4">
    <source>
        <dbReference type="EMBL" id="MBF8193044.1"/>
    </source>
</evidence>
<protein>
    <submittedName>
        <fullName evidence="4">Site-specific integrase</fullName>
    </submittedName>
</protein>
<feature type="coiled-coil region" evidence="2">
    <location>
        <begin position="443"/>
        <end position="489"/>
    </location>
</feature>
<sequence length="514" mass="57714">MARSLGLLFWKDLEQHNPGISSLRLDAPTAAAWKERVSVVPARGRNPARPRINVHIVLNTVRCFYQDLARWAADDPARWGPWVVPSPVRVNETSHVKARSRRKADMDQRTRTQLPVLPTLVATVEQERRDAVRRLAAGRGIPAGTEFVLDGQTYLRRGGGSTGCVYIQNVDTGHRIDLASEETRVFWSWAIVEVLRLTGIRHEEMLELTHHSFVAYTLPTTGEIVPMLQVAPSKIDMERLLLVSPELGEVLTAIIHRVRAGKAAMPLVSAYDTMERTWSAPMPFLFQRRHGPEQRSISRKYVQKALDQAVEASGLTDVAGQPLRFTPHDFRRLFLTDAIRSGLPPHIAAKIAGHQVLDTTMGYAAIYPEDVISHHRAFIARRRSLRPSEEYRDITPEEWQEFLGHFELRKVALGICTRDFGTPCAHEHACVRCPQLLPDPAQMPRLQEIHTNLLDRLNEANEQGWLGEVAAIQASLAAAEQKLTSMQQLAAKHTTVHLGMPDFRPDAGRSSPDS</sequence>
<dbReference type="GO" id="GO:0003677">
    <property type="term" value="F:DNA binding"/>
    <property type="evidence" value="ECO:0007669"/>
    <property type="project" value="InterPro"/>
</dbReference>
<organism evidence="4 5">
    <name type="scientific">Nonomuraea cypriaca</name>
    <dbReference type="NCBI Taxonomy" id="1187855"/>
    <lineage>
        <taxon>Bacteria</taxon>
        <taxon>Bacillati</taxon>
        <taxon>Actinomycetota</taxon>
        <taxon>Actinomycetes</taxon>
        <taxon>Streptosporangiales</taxon>
        <taxon>Streptosporangiaceae</taxon>
        <taxon>Nonomuraea</taxon>
    </lineage>
</organism>
<proteinExistence type="predicted"/>
<feature type="domain" description="Tyr recombinase" evidence="3">
    <location>
        <begin position="165"/>
        <end position="376"/>
    </location>
</feature>
<evidence type="ECO:0000313" key="5">
    <source>
        <dbReference type="Proteomes" id="UP000605361"/>
    </source>
</evidence>